<proteinExistence type="predicted"/>
<evidence type="ECO:0000313" key="2">
    <source>
        <dbReference type="EMBL" id="CAB4129337.1"/>
    </source>
</evidence>
<reference evidence="2" key="1">
    <citation type="submission" date="2020-04" db="EMBL/GenBank/DDBJ databases">
        <authorList>
            <person name="Chiriac C."/>
            <person name="Salcher M."/>
            <person name="Ghai R."/>
            <person name="Kavagutti S V."/>
        </authorList>
    </citation>
    <scope>NUCLEOTIDE SEQUENCE</scope>
</reference>
<feature type="region of interest" description="Disordered" evidence="1">
    <location>
        <begin position="141"/>
        <end position="187"/>
    </location>
</feature>
<dbReference type="EMBL" id="LR796233">
    <property type="protein sequence ID" value="CAB4129337.1"/>
    <property type="molecule type" value="Genomic_DNA"/>
</dbReference>
<name>A0A6J5L8J5_9CAUD</name>
<gene>
    <name evidence="2" type="ORF">UFOVP112_435</name>
</gene>
<organism evidence="2">
    <name type="scientific">uncultured Caudovirales phage</name>
    <dbReference type="NCBI Taxonomy" id="2100421"/>
    <lineage>
        <taxon>Viruses</taxon>
        <taxon>Duplodnaviria</taxon>
        <taxon>Heunggongvirae</taxon>
        <taxon>Uroviricota</taxon>
        <taxon>Caudoviricetes</taxon>
        <taxon>Peduoviridae</taxon>
        <taxon>Maltschvirus</taxon>
        <taxon>Maltschvirus maltsch</taxon>
    </lineage>
</organism>
<sequence length="187" mass="21573">MPANIKDLLKNTKEIFMTDSAVNTLLDFERVLDELDLYAFENWKQGELVEGPVYEKYFVTCTFMWPYKKMPNPRGAKRLSEYECDVTYKQDFFEHPDEIKSPNDFKPGTKVPKMKKSPVWLVEIVMPKKLMQDIEQGALELESGTVDMEDIDQAYETDAGDDTVDQQDNINADVAGQEPMQEPTNVQ</sequence>
<evidence type="ECO:0000256" key="1">
    <source>
        <dbReference type="SAM" id="MobiDB-lite"/>
    </source>
</evidence>
<accession>A0A6J5L8J5</accession>
<protein>
    <submittedName>
        <fullName evidence="2">Uncharacterized protein</fullName>
    </submittedName>
</protein>
<feature type="compositionally biased region" description="Acidic residues" evidence="1">
    <location>
        <begin position="147"/>
        <end position="165"/>
    </location>
</feature>